<dbReference type="AlphaFoldDB" id="A0A7M2GP84"/>
<protein>
    <submittedName>
        <fullName evidence="1">Uncharacterized protein</fullName>
    </submittedName>
</protein>
<reference evidence="2" key="1">
    <citation type="submission" date="2020-08" db="EMBL/GenBank/DDBJ databases">
        <title>Complete genome sequence of Sphingobium barthaii strain KK22, a high-molecular-weight polycyclic aromatic hydrocarbon-degrading soil bacterium.</title>
        <authorList>
            <person name="Mori J.F."/>
            <person name="Kanaly R.A."/>
        </authorList>
    </citation>
    <scope>NUCLEOTIDE SEQUENCE [LARGE SCALE GENOMIC DNA]</scope>
    <source>
        <strain evidence="2">KK22</strain>
        <plasmid evidence="2">p1</plasmid>
    </source>
</reference>
<organism evidence="1 2">
    <name type="scientific">Sphingobium fuliginis (strain ATCC 27551)</name>
    <dbReference type="NCBI Taxonomy" id="336203"/>
    <lineage>
        <taxon>Bacteria</taxon>
        <taxon>Pseudomonadati</taxon>
        <taxon>Pseudomonadota</taxon>
        <taxon>Alphaproteobacteria</taxon>
        <taxon>Sphingomonadales</taxon>
        <taxon>Sphingomonadaceae</taxon>
        <taxon>Sphingobium</taxon>
    </lineage>
</organism>
<proteinExistence type="predicted"/>
<accession>A0A7M2GP84</accession>
<geneLocation type="plasmid" evidence="1 2">
    <name>p1</name>
</geneLocation>
<name>A0A7M2GP84_SPHSA</name>
<dbReference type="EMBL" id="CP060037">
    <property type="protein sequence ID" value="QOT74550.1"/>
    <property type="molecule type" value="Genomic_DNA"/>
</dbReference>
<dbReference type="KEGG" id="sbar:H5V43_22035"/>
<dbReference type="Proteomes" id="UP000593663">
    <property type="component" value="Plasmid p1"/>
</dbReference>
<gene>
    <name evidence="1" type="ORF">H5V43_22035</name>
</gene>
<keyword evidence="1" id="KW-0614">Plasmid</keyword>
<sequence>MFFCEGDQSVSHEKEIRRFFDLDILLRDAAVDPDNRPTRRMIANACIGMPADDAYYSVRELREAAHFVHEGEPAGKTKLMSVLSNETCDDFQRCIYFCLAGRGIVEMLDDLEWLEHLLEHRGRIAGEQLRMKIPTMPMVHAYVADEPDGPMITMDRDFKQGSSWWLDEALRR</sequence>
<evidence type="ECO:0000313" key="2">
    <source>
        <dbReference type="Proteomes" id="UP000593663"/>
    </source>
</evidence>
<evidence type="ECO:0000313" key="1">
    <source>
        <dbReference type="EMBL" id="QOT74550.1"/>
    </source>
</evidence>